<evidence type="ECO:0000313" key="1">
    <source>
        <dbReference type="EMBL" id="KAK6625111.1"/>
    </source>
</evidence>
<accession>A0AAN8P972</accession>
<reference evidence="1 2" key="1">
    <citation type="submission" date="2023-10" db="EMBL/GenBank/DDBJ databases">
        <title>Genomes of two closely related lineages of the louse Polyplax serrata with different host specificities.</title>
        <authorList>
            <person name="Martinu J."/>
            <person name="Tarabai H."/>
            <person name="Stefka J."/>
            <person name="Hypsa V."/>
        </authorList>
    </citation>
    <scope>NUCLEOTIDE SEQUENCE [LARGE SCALE GENOMIC DNA]</scope>
    <source>
        <strain evidence="1">HR10_N</strain>
    </source>
</reference>
<gene>
    <name evidence="1" type="ORF">RUM43_005402</name>
</gene>
<evidence type="ECO:0000313" key="2">
    <source>
        <dbReference type="Proteomes" id="UP001372834"/>
    </source>
</evidence>
<dbReference type="EMBL" id="JAWJWE010000037">
    <property type="protein sequence ID" value="KAK6625111.1"/>
    <property type="molecule type" value="Genomic_DNA"/>
</dbReference>
<organism evidence="1 2">
    <name type="scientific">Polyplax serrata</name>
    <name type="common">Common mouse louse</name>
    <dbReference type="NCBI Taxonomy" id="468196"/>
    <lineage>
        <taxon>Eukaryota</taxon>
        <taxon>Metazoa</taxon>
        <taxon>Ecdysozoa</taxon>
        <taxon>Arthropoda</taxon>
        <taxon>Hexapoda</taxon>
        <taxon>Insecta</taxon>
        <taxon>Pterygota</taxon>
        <taxon>Neoptera</taxon>
        <taxon>Paraneoptera</taxon>
        <taxon>Psocodea</taxon>
        <taxon>Troctomorpha</taxon>
        <taxon>Phthiraptera</taxon>
        <taxon>Anoplura</taxon>
        <taxon>Polyplacidae</taxon>
        <taxon>Polyplax</taxon>
    </lineage>
</organism>
<dbReference type="AlphaFoldDB" id="A0AAN8P972"/>
<protein>
    <submittedName>
        <fullName evidence="1">Uncharacterized protein</fullName>
    </submittedName>
</protein>
<comment type="caution">
    <text evidence="1">The sequence shown here is derived from an EMBL/GenBank/DDBJ whole genome shotgun (WGS) entry which is preliminary data.</text>
</comment>
<sequence length="96" mass="11207">MTGENLICSTLLEIEHVPREYLESSRTGGSYREEISNEVAAVYWKYLLGISNLYLDECNMQIRDQMMRPVHLIDGDKYFDFGRTNLFMYPDTLNGN</sequence>
<name>A0AAN8P972_POLSC</name>
<dbReference type="Proteomes" id="UP001372834">
    <property type="component" value="Unassembled WGS sequence"/>
</dbReference>
<proteinExistence type="predicted"/>